<evidence type="ECO:0000256" key="1">
    <source>
        <dbReference type="SAM" id="MobiDB-lite"/>
    </source>
</evidence>
<sequence>MYGTVRALKGTERCGKFHTSPRNLACEREIEREGERGGDQSGGELDWSPSTERKSSKSSFLIVIDGTFYLSGIQITVTKVVFGGMFAVRSYCCLVCSGAHGAGRCGAVRGGARRCMYSYLL</sequence>
<proteinExistence type="predicted"/>
<dbReference type="Proteomes" id="UP000735302">
    <property type="component" value="Unassembled WGS sequence"/>
</dbReference>
<name>A0AAV4BTD5_9GAST</name>
<dbReference type="EMBL" id="BLXT01005270">
    <property type="protein sequence ID" value="GFO21629.1"/>
    <property type="molecule type" value="Genomic_DNA"/>
</dbReference>
<evidence type="ECO:0000313" key="3">
    <source>
        <dbReference type="Proteomes" id="UP000735302"/>
    </source>
</evidence>
<evidence type="ECO:0000313" key="2">
    <source>
        <dbReference type="EMBL" id="GFO21629.1"/>
    </source>
</evidence>
<keyword evidence="3" id="KW-1185">Reference proteome</keyword>
<organism evidence="2 3">
    <name type="scientific">Plakobranchus ocellatus</name>
    <dbReference type="NCBI Taxonomy" id="259542"/>
    <lineage>
        <taxon>Eukaryota</taxon>
        <taxon>Metazoa</taxon>
        <taxon>Spiralia</taxon>
        <taxon>Lophotrochozoa</taxon>
        <taxon>Mollusca</taxon>
        <taxon>Gastropoda</taxon>
        <taxon>Heterobranchia</taxon>
        <taxon>Euthyneura</taxon>
        <taxon>Panpulmonata</taxon>
        <taxon>Sacoglossa</taxon>
        <taxon>Placobranchoidea</taxon>
        <taxon>Plakobranchidae</taxon>
        <taxon>Plakobranchus</taxon>
    </lineage>
</organism>
<accession>A0AAV4BTD5</accession>
<dbReference type="AlphaFoldDB" id="A0AAV4BTD5"/>
<gene>
    <name evidence="2" type="ORF">PoB_004813400</name>
</gene>
<comment type="caution">
    <text evidence="2">The sequence shown here is derived from an EMBL/GenBank/DDBJ whole genome shotgun (WGS) entry which is preliminary data.</text>
</comment>
<feature type="region of interest" description="Disordered" evidence="1">
    <location>
        <begin position="29"/>
        <end position="57"/>
    </location>
</feature>
<feature type="compositionally biased region" description="Basic and acidic residues" evidence="1">
    <location>
        <begin position="29"/>
        <end position="38"/>
    </location>
</feature>
<protein>
    <submittedName>
        <fullName evidence="2">Uncharacterized protein</fullName>
    </submittedName>
</protein>
<reference evidence="2 3" key="1">
    <citation type="journal article" date="2021" name="Elife">
        <title>Chloroplast acquisition without the gene transfer in kleptoplastic sea slugs, Plakobranchus ocellatus.</title>
        <authorList>
            <person name="Maeda T."/>
            <person name="Takahashi S."/>
            <person name="Yoshida T."/>
            <person name="Shimamura S."/>
            <person name="Takaki Y."/>
            <person name="Nagai Y."/>
            <person name="Toyoda A."/>
            <person name="Suzuki Y."/>
            <person name="Arimoto A."/>
            <person name="Ishii H."/>
            <person name="Satoh N."/>
            <person name="Nishiyama T."/>
            <person name="Hasebe M."/>
            <person name="Maruyama T."/>
            <person name="Minagawa J."/>
            <person name="Obokata J."/>
            <person name="Shigenobu S."/>
        </authorList>
    </citation>
    <scope>NUCLEOTIDE SEQUENCE [LARGE SCALE GENOMIC DNA]</scope>
</reference>